<organism evidence="1 2">
    <name type="scientific">Nesidiocoris tenuis</name>
    <dbReference type="NCBI Taxonomy" id="355587"/>
    <lineage>
        <taxon>Eukaryota</taxon>
        <taxon>Metazoa</taxon>
        <taxon>Ecdysozoa</taxon>
        <taxon>Arthropoda</taxon>
        <taxon>Hexapoda</taxon>
        <taxon>Insecta</taxon>
        <taxon>Pterygota</taxon>
        <taxon>Neoptera</taxon>
        <taxon>Paraneoptera</taxon>
        <taxon>Hemiptera</taxon>
        <taxon>Heteroptera</taxon>
        <taxon>Panheteroptera</taxon>
        <taxon>Cimicomorpha</taxon>
        <taxon>Miridae</taxon>
        <taxon>Dicyphina</taxon>
        <taxon>Nesidiocoris</taxon>
    </lineage>
</organism>
<proteinExistence type="predicted"/>
<dbReference type="EMBL" id="CADCXU010021807">
    <property type="protein sequence ID" value="CAB0009437.1"/>
    <property type="molecule type" value="Genomic_DNA"/>
</dbReference>
<evidence type="ECO:0000313" key="2">
    <source>
        <dbReference type="Proteomes" id="UP000479000"/>
    </source>
</evidence>
<sequence length="66" mass="7762">MDGSEKQLRFKHRAVKASLTKIVTYLDDNDEFDEVDLLAKLKNLETLLPKFENTFFALYELLPEQQ</sequence>
<accession>A0A6H5H263</accession>
<dbReference type="OrthoDB" id="6766792at2759"/>
<dbReference type="AlphaFoldDB" id="A0A6H5H263"/>
<feature type="non-terminal residue" evidence="1">
    <location>
        <position position="66"/>
    </location>
</feature>
<keyword evidence="2" id="KW-1185">Reference proteome</keyword>
<dbReference type="Proteomes" id="UP000479000">
    <property type="component" value="Unassembled WGS sequence"/>
</dbReference>
<evidence type="ECO:0000313" key="1">
    <source>
        <dbReference type="EMBL" id="CAB0009437.1"/>
    </source>
</evidence>
<protein>
    <submittedName>
        <fullName evidence="1">Uncharacterized protein</fullName>
    </submittedName>
</protein>
<name>A0A6H5H263_9HEMI</name>
<gene>
    <name evidence="1" type="ORF">NTEN_LOCUS14585</name>
</gene>
<reference evidence="1 2" key="1">
    <citation type="submission" date="2020-02" db="EMBL/GenBank/DDBJ databases">
        <authorList>
            <person name="Ferguson B K."/>
        </authorList>
    </citation>
    <scope>NUCLEOTIDE SEQUENCE [LARGE SCALE GENOMIC DNA]</scope>
</reference>